<gene>
    <name evidence="2" type="ORF">FGIG_00193</name>
</gene>
<keyword evidence="3" id="KW-1185">Reference proteome</keyword>
<accession>A0A504YD68</accession>
<feature type="compositionally biased region" description="Polar residues" evidence="1">
    <location>
        <begin position="56"/>
        <end position="67"/>
    </location>
</feature>
<reference evidence="2 3" key="1">
    <citation type="submission" date="2019-04" db="EMBL/GenBank/DDBJ databases">
        <title>Annotation for the trematode Fasciola gigantica.</title>
        <authorList>
            <person name="Choi Y.-J."/>
        </authorList>
    </citation>
    <scope>NUCLEOTIDE SEQUENCE [LARGE SCALE GENOMIC DNA]</scope>
    <source>
        <strain evidence="2">Uganda_cow_1</strain>
    </source>
</reference>
<evidence type="ECO:0000313" key="3">
    <source>
        <dbReference type="Proteomes" id="UP000316759"/>
    </source>
</evidence>
<feature type="region of interest" description="Disordered" evidence="1">
    <location>
        <begin position="54"/>
        <end position="76"/>
    </location>
</feature>
<dbReference type="EMBL" id="SUNJ01011249">
    <property type="protein sequence ID" value="TPP59023.1"/>
    <property type="molecule type" value="Genomic_DNA"/>
</dbReference>
<proteinExistence type="predicted"/>
<protein>
    <submittedName>
        <fullName evidence="2">Uncharacterized protein</fullName>
    </submittedName>
</protein>
<dbReference type="Proteomes" id="UP000316759">
    <property type="component" value="Unassembled WGS sequence"/>
</dbReference>
<evidence type="ECO:0000256" key="1">
    <source>
        <dbReference type="SAM" id="MobiDB-lite"/>
    </source>
</evidence>
<evidence type="ECO:0000313" key="2">
    <source>
        <dbReference type="EMBL" id="TPP59023.1"/>
    </source>
</evidence>
<organism evidence="2 3">
    <name type="scientific">Fasciola gigantica</name>
    <name type="common">Giant liver fluke</name>
    <dbReference type="NCBI Taxonomy" id="46835"/>
    <lineage>
        <taxon>Eukaryota</taxon>
        <taxon>Metazoa</taxon>
        <taxon>Spiralia</taxon>
        <taxon>Lophotrochozoa</taxon>
        <taxon>Platyhelminthes</taxon>
        <taxon>Trematoda</taxon>
        <taxon>Digenea</taxon>
        <taxon>Plagiorchiida</taxon>
        <taxon>Echinostomata</taxon>
        <taxon>Echinostomatoidea</taxon>
        <taxon>Fasciolidae</taxon>
        <taxon>Fasciola</taxon>
    </lineage>
</organism>
<comment type="caution">
    <text evidence="2">The sequence shown here is derived from an EMBL/GenBank/DDBJ whole genome shotgun (WGS) entry which is preliminary data.</text>
</comment>
<dbReference type="AlphaFoldDB" id="A0A504YD68"/>
<sequence length="76" mass="8271">MADHYTEAMNAKVLLSVYFYVSAVHWVSHQRLDGRQHQHALRSLLGLAASGSSGSEVSQIRSANCASQKDPPLPGH</sequence>
<name>A0A504YD68_FASGI</name>